<proteinExistence type="predicted"/>
<dbReference type="PANTHER" id="PTHR20961:SF144">
    <property type="entry name" value="OS01G0119100 PROTEIN"/>
    <property type="match status" value="1"/>
</dbReference>
<reference evidence="1 2" key="1">
    <citation type="submission" date="2020-08" db="EMBL/GenBank/DDBJ databases">
        <title>Plant Genome Project.</title>
        <authorList>
            <person name="Zhang R.-G."/>
        </authorList>
    </citation>
    <scope>NUCLEOTIDE SEQUENCE [LARGE SCALE GENOMIC DNA]</scope>
    <source>
        <tissue evidence="1">Rhizome</tissue>
    </source>
</reference>
<gene>
    <name evidence="1" type="ORF">ZIOFF_071723</name>
</gene>
<protein>
    <submittedName>
        <fullName evidence="1">Uncharacterized protein</fullName>
    </submittedName>
</protein>
<evidence type="ECO:0000313" key="1">
    <source>
        <dbReference type="EMBL" id="KAG6470646.1"/>
    </source>
</evidence>
<comment type="caution">
    <text evidence="1">The sequence shown here is derived from an EMBL/GenBank/DDBJ whole genome shotgun (WGS) entry which is preliminary data.</text>
</comment>
<dbReference type="EMBL" id="JACMSC010000021">
    <property type="protein sequence ID" value="KAG6470646.1"/>
    <property type="molecule type" value="Genomic_DNA"/>
</dbReference>
<organism evidence="1 2">
    <name type="scientific">Zingiber officinale</name>
    <name type="common">Ginger</name>
    <name type="synonym">Amomum zingiber</name>
    <dbReference type="NCBI Taxonomy" id="94328"/>
    <lineage>
        <taxon>Eukaryota</taxon>
        <taxon>Viridiplantae</taxon>
        <taxon>Streptophyta</taxon>
        <taxon>Embryophyta</taxon>
        <taxon>Tracheophyta</taxon>
        <taxon>Spermatophyta</taxon>
        <taxon>Magnoliopsida</taxon>
        <taxon>Liliopsida</taxon>
        <taxon>Zingiberales</taxon>
        <taxon>Zingiberaceae</taxon>
        <taxon>Zingiber</taxon>
    </lineage>
</organism>
<keyword evidence="2" id="KW-1185">Reference proteome</keyword>
<accession>A0A8J5CUW5</accession>
<evidence type="ECO:0000313" key="2">
    <source>
        <dbReference type="Proteomes" id="UP000734854"/>
    </source>
</evidence>
<dbReference type="InterPro" id="IPR007657">
    <property type="entry name" value="Glycosyltransferase_61"/>
</dbReference>
<dbReference type="AlphaFoldDB" id="A0A8J5CUW5"/>
<dbReference type="PANTHER" id="PTHR20961">
    <property type="entry name" value="GLYCOSYLTRANSFERASE"/>
    <property type="match status" value="1"/>
</dbReference>
<name>A0A8J5CUW5_ZINOF</name>
<dbReference type="Proteomes" id="UP000734854">
    <property type="component" value="Unassembled WGS sequence"/>
</dbReference>
<sequence length="110" mass="12863">MGMNLEYIQYDITIAESTLLDAYPRDDKVFTDPESIHKEGWHRILEVYLRQQSVRLDVDRFRPLTRRFDVITEKSRQGVELLLLACVDQASQCCHAKQVHNKRTATRAAE</sequence>
<dbReference type="GO" id="GO:0016757">
    <property type="term" value="F:glycosyltransferase activity"/>
    <property type="evidence" value="ECO:0007669"/>
    <property type="project" value="InterPro"/>
</dbReference>